<gene>
    <name evidence="2" type="ORF">A4U43_C03F24450</name>
</gene>
<evidence type="ECO:0000313" key="2">
    <source>
        <dbReference type="EMBL" id="ONK76148.1"/>
    </source>
</evidence>
<keyword evidence="3" id="KW-1185">Reference proteome</keyword>
<reference evidence="3" key="1">
    <citation type="journal article" date="2017" name="Nat. Commun.">
        <title>The asparagus genome sheds light on the origin and evolution of a young Y chromosome.</title>
        <authorList>
            <person name="Harkess A."/>
            <person name="Zhou J."/>
            <person name="Xu C."/>
            <person name="Bowers J.E."/>
            <person name="Van der Hulst R."/>
            <person name="Ayyampalayam S."/>
            <person name="Mercati F."/>
            <person name="Riccardi P."/>
            <person name="McKain M.R."/>
            <person name="Kakrana A."/>
            <person name="Tang H."/>
            <person name="Ray J."/>
            <person name="Groenendijk J."/>
            <person name="Arikit S."/>
            <person name="Mathioni S.M."/>
            <person name="Nakano M."/>
            <person name="Shan H."/>
            <person name="Telgmann-Rauber A."/>
            <person name="Kanno A."/>
            <person name="Yue Z."/>
            <person name="Chen H."/>
            <person name="Li W."/>
            <person name="Chen Y."/>
            <person name="Xu X."/>
            <person name="Zhang Y."/>
            <person name="Luo S."/>
            <person name="Chen H."/>
            <person name="Gao J."/>
            <person name="Mao Z."/>
            <person name="Pires J.C."/>
            <person name="Luo M."/>
            <person name="Kudrna D."/>
            <person name="Wing R.A."/>
            <person name="Meyers B.C."/>
            <person name="Yi K."/>
            <person name="Kong H."/>
            <person name="Lavrijsen P."/>
            <person name="Sunseri F."/>
            <person name="Falavigna A."/>
            <person name="Ye Y."/>
            <person name="Leebens-Mack J.H."/>
            <person name="Chen G."/>
        </authorList>
    </citation>
    <scope>NUCLEOTIDE SEQUENCE [LARGE SCALE GENOMIC DNA]</scope>
    <source>
        <strain evidence="3">cv. DH0086</strain>
    </source>
</reference>
<keyword evidence="1" id="KW-0175">Coiled coil</keyword>
<dbReference type="EMBL" id="CM007383">
    <property type="protein sequence ID" value="ONK76148.1"/>
    <property type="molecule type" value="Genomic_DNA"/>
</dbReference>
<dbReference type="Proteomes" id="UP000243459">
    <property type="component" value="Chromosome 3"/>
</dbReference>
<sequence>MLLSLPPSGYFEPVTTFEDAFSILTLIPEVEMTEAKATIAAAQMRLEVAQHQKEELELNLAELTKRWDSQVAELQVETEHLSIIRSQTIPIDPRALSERAQKGAHEVRDARVAECVAQ</sequence>
<dbReference type="Gramene" id="ONK76148">
    <property type="protein sequence ID" value="ONK76148"/>
    <property type="gene ID" value="A4U43_C03F24450"/>
</dbReference>
<name>A0A5P1FCQ4_ASPOF</name>
<proteinExistence type="predicted"/>
<evidence type="ECO:0000256" key="1">
    <source>
        <dbReference type="SAM" id="Coils"/>
    </source>
</evidence>
<evidence type="ECO:0000313" key="3">
    <source>
        <dbReference type="Proteomes" id="UP000243459"/>
    </source>
</evidence>
<dbReference type="AlphaFoldDB" id="A0A5P1FCQ4"/>
<feature type="coiled-coil region" evidence="1">
    <location>
        <begin position="32"/>
        <end position="73"/>
    </location>
</feature>
<organism evidence="2 3">
    <name type="scientific">Asparagus officinalis</name>
    <name type="common">Garden asparagus</name>
    <dbReference type="NCBI Taxonomy" id="4686"/>
    <lineage>
        <taxon>Eukaryota</taxon>
        <taxon>Viridiplantae</taxon>
        <taxon>Streptophyta</taxon>
        <taxon>Embryophyta</taxon>
        <taxon>Tracheophyta</taxon>
        <taxon>Spermatophyta</taxon>
        <taxon>Magnoliopsida</taxon>
        <taxon>Liliopsida</taxon>
        <taxon>Asparagales</taxon>
        <taxon>Asparagaceae</taxon>
        <taxon>Asparagoideae</taxon>
        <taxon>Asparagus</taxon>
    </lineage>
</organism>
<accession>A0A5P1FCQ4</accession>
<protein>
    <submittedName>
        <fullName evidence="2">Uncharacterized protein</fullName>
    </submittedName>
</protein>